<accession>A0ABS6VFI6</accession>
<reference evidence="2 3" key="1">
    <citation type="submission" date="2021-07" db="EMBL/GenBank/DDBJ databases">
        <title>A novel phosphonate cluster across the Pantoea species complex is important for pathogenicity in onion.</title>
        <authorList>
            <person name="Zhao M."/>
            <person name="Stice S."/>
            <person name="Shin G.Y."/>
            <person name="Coutinho T."/>
            <person name="Gitaitis R."/>
            <person name="Kvitko B."/>
            <person name="Dutta B."/>
        </authorList>
    </citation>
    <scope>NUCLEOTIDE SEQUENCE [LARGE SCALE GENOMIC DNA]</scope>
    <source>
        <strain evidence="2 3">BD 382</strain>
    </source>
</reference>
<dbReference type="Proteomes" id="UP001197236">
    <property type="component" value="Unassembled WGS sequence"/>
</dbReference>
<evidence type="ECO:0000313" key="2">
    <source>
        <dbReference type="EMBL" id="MBW1258071.1"/>
    </source>
</evidence>
<proteinExistence type="predicted"/>
<dbReference type="InterPro" id="IPR000259">
    <property type="entry name" value="Adhesion_dom_fimbrial"/>
</dbReference>
<evidence type="ECO:0000259" key="1">
    <source>
        <dbReference type="Pfam" id="PF00419"/>
    </source>
</evidence>
<dbReference type="RefSeq" id="WP_218995623.1">
    <property type="nucleotide sequence ID" value="NZ_JAHVXU010000004.1"/>
</dbReference>
<sequence length="171" mass="18784">MKLNIFLKSILGRVIRVLFFTLFVTAHSTHAEFVVALHGVLLEAPPCIVNEGKTIIVDFGDEVITSRVNGQLYRQKIDFTLNCDSTIKTKQKLRISGNTASDGFDGTVILTEKKGLGIALYAGNRRYTPGEWLDFDTSSIPQLYAVPEKQNGITLTGGAFSALASLIVEYQ</sequence>
<dbReference type="EMBL" id="JAHVXZ010000006">
    <property type="protein sequence ID" value="MBW1258071.1"/>
    <property type="molecule type" value="Genomic_DNA"/>
</dbReference>
<gene>
    <name evidence="2" type="ORF">KYI95_12870</name>
</gene>
<dbReference type="Pfam" id="PF00419">
    <property type="entry name" value="Fimbrial"/>
    <property type="match status" value="1"/>
</dbReference>
<organism evidence="2 3">
    <name type="scientific">Pantoea allii</name>
    <dbReference type="NCBI Taxonomy" id="574096"/>
    <lineage>
        <taxon>Bacteria</taxon>
        <taxon>Pseudomonadati</taxon>
        <taxon>Pseudomonadota</taxon>
        <taxon>Gammaproteobacteria</taxon>
        <taxon>Enterobacterales</taxon>
        <taxon>Erwiniaceae</taxon>
        <taxon>Pantoea</taxon>
    </lineage>
</organism>
<name>A0ABS6VFI6_9GAMM</name>
<protein>
    <submittedName>
        <fullName evidence="2">Fimbrial protein</fullName>
    </submittedName>
</protein>
<keyword evidence="3" id="KW-1185">Reference proteome</keyword>
<evidence type="ECO:0000313" key="3">
    <source>
        <dbReference type="Proteomes" id="UP001197236"/>
    </source>
</evidence>
<feature type="domain" description="Fimbrial-type adhesion" evidence="1">
    <location>
        <begin position="42"/>
        <end position="171"/>
    </location>
</feature>
<comment type="caution">
    <text evidence="2">The sequence shown here is derived from an EMBL/GenBank/DDBJ whole genome shotgun (WGS) entry which is preliminary data.</text>
</comment>